<feature type="compositionally biased region" description="Low complexity" evidence="1">
    <location>
        <begin position="81"/>
        <end position="94"/>
    </location>
</feature>
<feature type="compositionally biased region" description="Polar residues" evidence="1">
    <location>
        <begin position="61"/>
        <end position="77"/>
    </location>
</feature>
<feature type="region of interest" description="Disordered" evidence="1">
    <location>
        <begin position="511"/>
        <end position="588"/>
    </location>
</feature>
<gene>
    <name evidence="2" type="ORF">THAOC_19841</name>
</gene>
<feature type="compositionally biased region" description="Low complexity" evidence="1">
    <location>
        <begin position="13"/>
        <end position="37"/>
    </location>
</feature>
<dbReference type="EMBL" id="AGNL01022087">
    <property type="protein sequence ID" value="EJK59885.1"/>
    <property type="molecule type" value="Genomic_DNA"/>
</dbReference>
<organism evidence="2 3">
    <name type="scientific">Thalassiosira oceanica</name>
    <name type="common">Marine diatom</name>
    <dbReference type="NCBI Taxonomy" id="159749"/>
    <lineage>
        <taxon>Eukaryota</taxon>
        <taxon>Sar</taxon>
        <taxon>Stramenopiles</taxon>
        <taxon>Ochrophyta</taxon>
        <taxon>Bacillariophyta</taxon>
        <taxon>Coscinodiscophyceae</taxon>
        <taxon>Thalassiosirophycidae</taxon>
        <taxon>Thalassiosirales</taxon>
        <taxon>Thalassiosiraceae</taxon>
        <taxon>Thalassiosira</taxon>
    </lineage>
</organism>
<feature type="compositionally biased region" description="Basic and acidic residues" evidence="1">
    <location>
        <begin position="38"/>
        <end position="49"/>
    </location>
</feature>
<evidence type="ECO:0000256" key="1">
    <source>
        <dbReference type="SAM" id="MobiDB-lite"/>
    </source>
</evidence>
<keyword evidence="3" id="KW-1185">Reference proteome</keyword>
<feature type="non-terminal residue" evidence="2">
    <location>
        <position position="588"/>
    </location>
</feature>
<comment type="caution">
    <text evidence="2">The sequence shown here is derived from an EMBL/GenBank/DDBJ whole genome shotgun (WGS) entry which is preliminary data.</text>
</comment>
<feature type="compositionally biased region" description="Low complexity" evidence="1">
    <location>
        <begin position="521"/>
        <end position="533"/>
    </location>
</feature>
<name>K0S3Q6_THAOC</name>
<feature type="compositionally biased region" description="Low complexity" evidence="1">
    <location>
        <begin position="555"/>
        <end position="568"/>
    </location>
</feature>
<proteinExistence type="predicted"/>
<dbReference type="Proteomes" id="UP000266841">
    <property type="component" value="Unassembled WGS sequence"/>
</dbReference>
<accession>K0S3Q6</accession>
<evidence type="ECO:0000313" key="3">
    <source>
        <dbReference type="Proteomes" id="UP000266841"/>
    </source>
</evidence>
<feature type="region of interest" description="Disordered" evidence="1">
    <location>
        <begin position="13"/>
        <end position="177"/>
    </location>
</feature>
<sequence>MFKFIAFLTGGDADAAADVSVERPSLPSASTDPSAAADQRKDKVRKTSNERNITAGVVTQPHHSPQRSPTRKPSSPSFVEGGSTQSSQFGSTDGASKVPPTVKRVCAEDDRHATKPRSVPGPPALDRQRQAGDRGQLLPHDNDSLTEPGSLLKPACHPSLLDQGGKEDRASSNQTVSGIETGNSACIYAGRLIANPHELFDTVESVFLGGGMRRSELQRKVKDSFDKDEWKKQFNLEGFERNGKSLAFFKRGKWTCMHPGCPWNLAASYMSSKNAFEILDGKGPGEAKYNTHSMSPGAFFNPTPKNQGLRPPVYEDVQRGRGTVRQLIRAGRRRPFGGLGQVLVDPRLFPPRFSGGDAAEAVSGSSMDQRPATRLHDGELRAVARTSRGDDRAHNSGPRTCRRRFDKGETSKPVQTGVVLVGRGGTWHVPLGGRLAGPVERRRQLNRRSASVLSGGGERGINGRRRRKLRHEFRVHPISQYPYRSRIRPTGGVVCLKPSLQGGIVYQVEESHELQTPGPRPAAAAPLPAPRAGHQPPTAGGEGSVSSRMGRSRPSASMTMKTAAATNTGSQPASVAPLPAPELGTSPF</sequence>
<dbReference type="AlphaFoldDB" id="K0S3Q6"/>
<evidence type="ECO:0000313" key="2">
    <source>
        <dbReference type="EMBL" id="EJK59885.1"/>
    </source>
</evidence>
<reference evidence="2 3" key="1">
    <citation type="journal article" date="2012" name="Genome Biol.">
        <title>Genome and low-iron response of an oceanic diatom adapted to chronic iron limitation.</title>
        <authorList>
            <person name="Lommer M."/>
            <person name="Specht M."/>
            <person name="Roy A.S."/>
            <person name="Kraemer L."/>
            <person name="Andreson R."/>
            <person name="Gutowska M.A."/>
            <person name="Wolf J."/>
            <person name="Bergner S.V."/>
            <person name="Schilhabel M.B."/>
            <person name="Klostermeier U.C."/>
            <person name="Beiko R.G."/>
            <person name="Rosenstiel P."/>
            <person name="Hippler M."/>
            <person name="Laroche J."/>
        </authorList>
    </citation>
    <scope>NUCLEOTIDE SEQUENCE [LARGE SCALE GENOMIC DNA]</scope>
    <source>
        <strain evidence="2 3">CCMP1005</strain>
    </source>
</reference>
<protein>
    <submittedName>
        <fullName evidence="2">Uncharacterized protein</fullName>
    </submittedName>
</protein>
<feature type="region of interest" description="Disordered" evidence="1">
    <location>
        <begin position="386"/>
        <end position="412"/>
    </location>
</feature>